<gene>
    <name evidence="2" type="ORF">HAND00432_LOCUS37886</name>
    <name evidence="1" type="ORF">HAND1043_LOCUS19789</name>
</gene>
<organism evidence="1">
    <name type="scientific">Hemiselmis andersenii</name>
    <name type="common">Cryptophyte alga</name>
    <dbReference type="NCBI Taxonomy" id="464988"/>
    <lineage>
        <taxon>Eukaryota</taxon>
        <taxon>Cryptophyceae</taxon>
        <taxon>Cryptomonadales</taxon>
        <taxon>Hemiselmidaceae</taxon>
        <taxon>Hemiselmis</taxon>
    </lineage>
</organism>
<dbReference type="AlphaFoldDB" id="A0A6U4LXT3"/>
<reference evidence="1" key="1">
    <citation type="submission" date="2021-01" db="EMBL/GenBank/DDBJ databases">
        <authorList>
            <person name="Corre E."/>
            <person name="Pelletier E."/>
            <person name="Niang G."/>
            <person name="Scheremetjew M."/>
            <person name="Finn R."/>
            <person name="Kale V."/>
            <person name="Holt S."/>
            <person name="Cochrane G."/>
            <person name="Meng A."/>
            <person name="Brown T."/>
            <person name="Cohen L."/>
        </authorList>
    </citation>
    <scope>NUCLEOTIDE SEQUENCE</scope>
    <source>
        <strain evidence="1">CCMP441</strain>
        <strain evidence="2">CCMP644</strain>
    </source>
</reference>
<dbReference type="EMBL" id="HBFK01032559">
    <property type="protein sequence ID" value="CAD8753283.1"/>
    <property type="molecule type" value="Transcribed_RNA"/>
</dbReference>
<name>A0A6U4LXT3_HEMAN</name>
<dbReference type="EMBL" id="HBFX01062733">
    <property type="protein sequence ID" value="CAD8986873.1"/>
    <property type="molecule type" value="Transcribed_RNA"/>
</dbReference>
<evidence type="ECO:0000313" key="1">
    <source>
        <dbReference type="EMBL" id="CAD8753283.1"/>
    </source>
</evidence>
<evidence type="ECO:0000313" key="2">
    <source>
        <dbReference type="EMBL" id="CAD8986873.1"/>
    </source>
</evidence>
<protein>
    <submittedName>
        <fullName evidence="1">Uncharacterized protein</fullName>
    </submittedName>
</protein>
<accession>A0A6U4LXT3</accession>
<proteinExistence type="predicted"/>
<sequence length="156" mass="16786">MRGEGQGGVKVSSRMHPATGRGWLPPRLSTWAVVLLGLVWGSTSVVGSTVVPGGLAPNAMPLVGGIWRQPFKLSRCGESSVLDVCQMYPLWGFIAGTAMDRRASALRMKLEDLSESAALSARDATDVPRVRSVLQRTTDVSSCERCEHCTSKVRLC</sequence>